<dbReference type="Proteomes" id="UP001273166">
    <property type="component" value="Unassembled WGS sequence"/>
</dbReference>
<feature type="chain" id="PRO_5042507126" description="Secreted protein" evidence="1">
    <location>
        <begin position="25"/>
        <end position="279"/>
    </location>
</feature>
<reference evidence="2" key="1">
    <citation type="journal article" date="2023" name="Mol. Phylogenet. Evol.">
        <title>Genome-scale phylogeny and comparative genomics of the fungal order Sordariales.</title>
        <authorList>
            <person name="Hensen N."/>
            <person name="Bonometti L."/>
            <person name="Westerberg I."/>
            <person name="Brannstrom I.O."/>
            <person name="Guillou S."/>
            <person name="Cros-Aarteil S."/>
            <person name="Calhoun S."/>
            <person name="Haridas S."/>
            <person name="Kuo A."/>
            <person name="Mondo S."/>
            <person name="Pangilinan J."/>
            <person name="Riley R."/>
            <person name="LaButti K."/>
            <person name="Andreopoulos B."/>
            <person name="Lipzen A."/>
            <person name="Chen C."/>
            <person name="Yan M."/>
            <person name="Daum C."/>
            <person name="Ng V."/>
            <person name="Clum A."/>
            <person name="Steindorff A."/>
            <person name="Ohm R.A."/>
            <person name="Martin F."/>
            <person name="Silar P."/>
            <person name="Natvig D.O."/>
            <person name="Lalanne C."/>
            <person name="Gautier V."/>
            <person name="Ament-Velasquez S.L."/>
            <person name="Kruys A."/>
            <person name="Hutchinson M.I."/>
            <person name="Powell A.J."/>
            <person name="Barry K."/>
            <person name="Miller A.N."/>
            <person name="Grigoriev I.V."/>
            <person name="Debuchy R."/>
            <person name="Gladieux P."/>
            <person name="Hiltunen Thoren M."/>
            <person name="Johannesson H."/>
        </authorList>
    </citation>
    <scope>NUCLEOTIDE SEQUENCE</scope>
    <source>
        <strain evidence="2">CBS 333.67</strain>
    </source>
</reference>
<feature type="signal peptide" evidence="1">
    <location>
        <begin position="1"/>
        <end position="24"/>
    </location>
</feature>
<evidence type="ECO:0000256" key="1">
    <source>
        <dbReference type="SAM" id="SignalP"/>
    </source>
</evidence>
<gene>
    <name evidence="2" type="ORF">B0T15DRAFT_224532</name>
</gene>
<accession>A0AAJ0GPW0</accession>
<evidence type="ECO:0000313" key="2">
    <source>
        <dbReference type="EMBL" id="KAK3303939.1"/>
    </source>
</evidence>
<proteinExistence type="predicted"/>
<keyword evidence="3" id="KW-1185">Reference proteome</keyword>
<evidence type="ECO:0008006" key="4">
    <source>
        <dbReference type="Google" id="ProtNLM"/>
    </source>
</evidence>
<protein>
    <recommendedName>
        <fullName evidence="4">Secreted protein</fullName>
    </recommendedName>
</protein>
<organism evidence="2 3">
    <name type="scientific">Chaetomium strumarium</name>
    <dbReference type="NCBI Taxonomy" id="1170767"/>
    <lineage>
        <taxon>Eukaryota</taxon>
        <taxon>Fungi</taxon>
        <taxon>Dikarya</taxon>
        <taxon>Ascomycota</taxon>
        <taxon>Pezizomycotina</taxon>
        <taxon>Sordariomycetes</taxon>
        <taxon>Sordariomycetidae</taxon>
        <taxon>Sordariales</taxon>
        <taxon>Chaetomiaceae</taxon>
        <taxon>Chaetomium</taxon>
    </lineage>
</organism>
<evidence type="ECO:0000313" key="3">
    <source>
        <dbReference type="Proteomes" id="UP001273166"/>
    </source>
</evidence>
<dbReference type="RefSeq" id="XP_062719719.1">
    <property type="nucleotide sequence ID" value="XM_062862854.1"/>
</dbReference>
<name>A0AAJ0GPW0_9PEZI</name>
<dbReference type="EMBL" id="JAUDZG010000005">
    <property type="protein sequence ID" value="KAK3303939.1"/>
    <property type="molecule type" value="Genomic_DNA"/>
</dbReference>
<sequence>MVRLVTKPLGLLLVLLAATMRSLCACCQARRRTSHMLHSLGLSAETANPTDVSVLGAGSQLGSWVSSGIACADGRWFGSGAEIWILVAQKISCVTHRHESFMSVSNCDWRCARSRSFWLPGSHPMVRREPNAVSDWQTLPVSISRSISRPQGSTQRRSMLFLRFHCCSNCFQIPTRQKGGRGMTYFRSWPSWQSRYVHTLLITPRSLLCRAECARKAGHRARNLRERLTELLGGLTNTGRSDTAKNGNAMRYFQVGRRKLLCEWPAPMHWDWKLWDVGL</sequence>
<comment type="caution">
    <text evidence="2">The sequence shown here is derived from an EMBL/GenBank/DDBJ whole genome shotgun (WGS) entry which is preliminary data.</text>
</comment>
<reference evidence="2" key="2">
    <citation type="submission" date="2023-06" db="EMBL/GenBank/DDBJ databases">
        <authorList>
            <consortium name="Lawrence Berkeley National Laboratory"/>
            <person name="Mondo S.J."/>
            <person name="Hensen N."/>
            <person name="Bonometti L."/>
            <person name="Westerberg I."/>
            <person name="Brannstrom I.O."/>
            <person name="Guillou S."/>
            <person name="Cros-Aarteil S."/>
            <person name="Calhoun S."/>
            <person name="Haridas S."/>
            <person name="Kuo A."/>
            <person name="Pangilinan J."/>
            <person name="Riley R."/>
            <person name="Labutti K."/>
            <person name="Andreopoulos B."/>
            <person name="Lipzen A."/>
            <person name="Chen C."/>
            <person name="Yanf M."/>
            <person name="Daum C."/>
            <person name="Ng V."/>
            <person name="Clum A."/>
            <person name="Steindorff A."/>
            <person name="Ohm R."/>
            <person name="Martin F."/>
            <person name="Silar P."/>
            <person name="Natvig D."/>
            <person name="Lalanne C."/>
            <person name="Gautier V."/>
            <person name="Ament-Velasquez S.L."/>
            <person name="Kruys A."/>
            <person name="Hutchinson M.I."/>
            <person name="Powell A.J."/>
            <person name="Barry K."/>
            <person name="Miller A.N."/>
            <person name="Grigoriev I.V."/>
            <person name="Debuchy R."/>
            <person name="Gladieux P."/>
            <person name="Thoren M.H."/>
            <person name="Johannesson H."/>
        </authorList>
    </citation>
    <scope>NUCLEOTIDE SEQUENCE</scope>
    <source>
        <strain evidence="2">CBS 333.67</strain>
    </source>
</reference>
<dbReference type="GeneID" id="87881683"/>
<keyword evidence="1" id="KW-0732">Signal</keyword>
<dbReference type="AlphaFoldDB" id="A0AAJ0GPW0"/>